<evidence type="ECO:0000256" key="1">
    <source>
        <dbReference type="SAM" id="MobiDB-lite"/>
    </source>
</evidence>
<sequence>MTVIAFSNLIGPVPISVFVSEKHNTRLGITEIPVETGAKITDHAAVLPKVVTLDIAGAAATATYNALVEFQERREPFTLVTGLRVYNDMLISDIMVDRDATFGFVLRGRVELKEIIIVDTAYAADPTGENSKAGAAGGKKSTNAARPTANNSASSTTPAITDRAAGTVQSGDGTASAVDQSLASRLLGGLAR</sequence>
<dbReference type="Pfam" id="PF21821">
    <property type="entry name" value="Dit_like"/>
    <property type="match status" value="1"/>
</dbReference>
<dbReference type="AlphaFoldDB" id="A0A7T7HHI4"/>
<proteinExistence type="predicted"/>
<dbReference type="RefSeq" id="WP_200334112.1">
    <property type="nucleotide sequence ID" value="NZ_CP066786.1"/>
</dbReference>
<organism evidence="3 4">
    <name type="scientific">Martelella lutilitoris</name>
    <dbReference type="NCBI Taxonomy" id="2583532"/>
    <lineage>
        <taxon>Bacteria</taxon>
        <taxon>Pseudomonadati</taxon>
        <taxon>Pseudomonadota</taxon>
        <taxon>Alphaproteobacteria</taxon>
        <taxon>Hyphomicrobiales</taxon>
        <taxon>Aurantimonadaceae</taxon>
        <taxon>Martelella</taxon>
    </lineage>
</organism>
<dbReference type="EMBL" id="CP066786">
    <property type="protein sequence ID" value="QQM29289.1"/>
    <property type="molecule type" value="Genomic_DNA"/>
</dbReference>
<evidence type="ECO:0000313" key="3">
    <source>
        <dbReference type="EMBL" id="QQM29289.1"/>
    </source>
</evidence>
<feature type="compositionally biased region" description="Polar residues" evidence="1">
    <location>
        <begin position="167"/>
        <end position="177"/>
    </location>
</feature>
<feature type="region of interest" description="Disordered" evidence="1">
    <location>
        <begin position="127"/>
        <end position="177"/>
    </location>
</feature>
<accession>A0A7T7HHI4</accession>
<reference evidence="3 4" key="1">
    <citation type="submission" date="2020-12" db="EMBL/GenBank/DDBJ databases">
        <authorList>
            <person name="Zheng R.K."/>
            <person name="Sun C.M."/>
        </authorList>
    </citation>
    <scope>NUCLEOTIDE SEQUENCE [LARGE SCALE GENOMIC DNA]</scope>
    <source>
        <strain evidence="3 4">ZRK001</strain>
    </source>
</reference>
<feature type="domain" description="Dit-like phage tail protein N-terminal" evidence="2">
    <location>
        <begin position="16"/>
        <end position="124"/>
    </location>
</feature>
<dbReference type="Proteomes" id="UP000596083">
    <property type="component" value="Chromosome"/>
</dbReference>
<gene>
    <name evidence="3" type="ORF">JET14_13230</name>
</gene>
<name>A0A7T7HHI4_9HYPH</name>
<feature type="compositionally biased region" description="Polar residues" evidence="1">
    <location>
        <begin position="140"/>
        <end position="159"/>
    </location>
</feature>
<protein>
    <recommendedName>
        <fullName evidence="2">Dit-like phage tail protein N-terminal domain-containing protein</fullName>
    </recommendedName>
</protein>
<evidence type="ECO:0000259" key="2">
    <source>
        <dbReference type="Pfam" id="PF21821"/>
    </source>
</evidence>
<evidence type="ECO:0000313" key="4">
    <source>
        <dbReference type="Proteomes" id="UP000596083"/>
    </source>
</evidence>
<dbReference type="InterPro" id="IPR048494">
    <property type="entry name" value="Dit-like_N"/>
</dbReference>
<dbReference type="KEGG" id="mlut:JET14_13230"/>